<name>A0A4Q1VU54_9BRAD</name>
<dbReference type="Proteomes" id="UP000290819">
    <property type="component" value="Unassembled WGS sequence"/>
</dbReference>
<evidence type="ECO:0000313" key="2">
    <source>
        <dbReference type="Proteomes" id="UP000290819"/>
    </source>
</evidence>
<protein>
    <submittedName>
        <fullName evidence="1">Uncharacterized protein</fullName>
    </submittedName>
</protein>
<dbReference type="AlphaFoldDB" id="A0A4Q1VU54"/>
<organism evidence="1 2">
    <name type="scientific">Bradyrhizobium betae</name>
    <dbReference type="NCBI Taxonomy" id="244734"/>
    <lineage>
        <taxon>Bacteria</taxon>
        <taxon>Pseudomonadati</taxon>
        <taxon>Pseudomonadota</taxon>
        <taxon>Alphaproteobacteria</taxon>
        <taxon>Hyphomicrobiales</taxon>
        <taxon>Nitrobacteraceae</taxon>
        <taxon>Bradyrhizobium</taxon>
    </lineage>
</organism>
<dbReference type="EMBL" id="MZXW01000004">
    <property type="protein sequence ID" value="RXT54284.1"/>
    <property type="molecule type" value="Genomic_DNA"/>
</dbReference>
<keyword evidence="2" id="KW-1185">Reference proteome</keyword>
<evidence type="ECO:0000313" key="1">
    <source>
        <dbReference type="EMBL" id="RXT54284.1"/>
    </source>
</evidence>
<sequence length="63" mass="6994">MCFLVMFGGRLIGWSVAAFSSCSKSTEYLVDRLSEAYEGFAFNLRADAVDEQNANLSRHASPR</sequence>
<reference evidence="1 2" key="1">
    <citation type="submission" date="2017-03" db="EMBL/GenBank/DDBJ databases">
        <authorList>
            <person name="Safronova V.I."/>
            <person name="Sazanova A.L."/>
            <person name="Chirak E.R."/>
        </authorList>
    </citation>
    <scope>NUCLEOTIDE SEQUENCE [LARGE SCALE GENOMIC DNA]</scope>
    <source>
        <strain evidence="1 2">Opo-243</strain>
    </source>
</reference>
<proteinExistence type="predicted"/>
<accession>A0A4Q1VU54</accession>
<comment type="caution">
    <text evidence="1">The sequence shown here is derived from an EMBL/GenBank/DDBJ whole genome shotgun (WGS) entry which is preliminary data.</text>
</comment>
<gene>
    <name evidence="1" type="ORF">B5V03_02280</name>
</gene>